<protein>
    <submittedName>
        <fullName evidence="4">MerR family transcriptional regulator</fullName>
    </submittedName>
</protein>
<dbReference type="Pfam" id="PF13411">
    <property type="entry name" value="MerR_1"/>
    <property type="match status" value="1"/>
</dbReference>
<feature type="region of interest" description="Disordered" evidence="2">
    <location>
        <begin position="123"/>
        <end position="143"/>
    </location>
</feature>
<dbReference type="InterPro" id="IPR000551">
    <property type="entry name" value="MerR-type_HTH_dom"/>
</dbReference>
<dbReference type="PANTHER" id="PTHR30204:SF83">
    <property type="entry name" value="TRANSCRIPTIONAL REGULATOR, MERR FAMILY"/>
    <property type="match status" value="1"/>
</dbReference>
<dbReference type="Gene3D" id="1.10.1660.10">
    <property type="match status" value="1"/>
</dbReference>
<dbReference type="PRINTS" id="PR00040">
    <property type="entry name" value="HTHMERR"/>
</dbReference>
<dbReference type="Proteomes" id="UP000298246">
    <property type="component" value="Unassembled WGS sequence"/>
</dbReference>
<dbReference type="EMBL" id="MYFO01000009">
    <property type="protein sequence ID" value="TFE88658.1"/>
    <property type="molecule type" value="Genomic_DNA"/>
</dbReference>
<dbReference type="GO" id="GO:0003677">
    <property type="term" value="F:DNA binding"/>
    <property type="evidence" value="ECO:0007669"/>
    <property type="project" value="UniProtKB-KW"/>
</dbReference>
<dbReference type="SMART" id="SM00422">
    <property type="entry name" value="HTH_MERR"/>
    <property type="match status" value="1"/>
</dbReference>
<evidence type="ECO:0000313" key="4">
    <source>
        <dbReference type="EMBL" id="TFE88658.1"/>
    </source>
</evidence>
<dbReference type="InterPro" id="IPR047057">
    <property type="entry name" value="MerR_fam"/>
</dbReference>
<evidence type="ECO:0000313" key="5">
    <source>
        <dbReference type="Proteomes" id="UP000298246"/>
    </source>
</evidence>
<dbReference type="InterPro" id="IPR009061">
    <property type="entry name" value="DNA-bd_dom_put_sf"/>
</dbReference>
<keyword evidence="1" id="KW-0238">DNA-binding</keyword>
<keyword evidence="5" id="KW-1185">Reference proteome</keyword>
<dbReference type="AlphaFoldDB" id="A0A4Y8Q3U6"/>
<sequence>MADSGVWTIKEAAEQAGLTEDTIRYYEKIGLLPRAERRANQHRRYRDADVQVMKTINCLKKTGMSLEDMKPFLQLTLEDDLVEHAELRELLVGHKQKIESQIAALQQIVDLIDSKLEPGASPLGSGECALVDEKRMPAPRARS</sequence>
<evidence type="ECO:0000259" key="3">
    <source>
        <dbReference type="PROSITE" id="PS50937"/>
    </source>
</evidence>
<evidence type="ECO:0000256" key="2">
    <source>
        <dbReference type="SAM" id="MobiDB-lite"/>
    </source>
</evidence>
<name>A0A4Y8Q3U6_9BACL</name>
<dbReference type="PROSITE" id="PS50937">
    <property type="entry name" value="HTH_MERR_2"/>
    <property type="match status" value="1"/>
</dbReference>
<dbReference type="PANTHER" id="PTHR30204">
    <property type="entry name" value="REDOX-CYCLING DRUG-SENSING TRANSCRIPTIONAL ACTIVATOR SOXR"/>
    <property type="match status" value="1"/>
</dbReference>
<organism evidence="4 5">
    <name type="scientific">Paenibacillus athensensis</name>
    <dbReference type="NCBI Taxonomy" id="1967502"/>
    <lineage>
        <taxon>Bacteria</taxon>
        <taxon>Bacillati</taxon>
        <taxon>Bacillota</taxon>
        <taxon>Bacilli</taxon>
        <taxon>Bacillales</taxon>
        <taxon>Paenibacillaceae</taxon>
        <taxon>Paenibacillus</taxon>
    </lineage>
</organism>
<evidence type="ECO:0000256" key="1">
    <source>
        <dbReference type="ARBA" id="ARBA00023125"/>
    </source>
</evidence>
<dbReference type="SUPFAM" id="SSF46955">
    <property type="entry name" value="Putative DNA-binding domain"/>
    <property type="match status" value="1"/>
</dbReference>
<proteinExistence type="predicted"/>
<feature type="domain" description="HTH merR-type" evidence="3">
    <location>
        <begin position="6"/>
        <end position="75"/>
    </location>
</feature>
<dbReference type="GO" id="GO:0003700">
    <property type="term" value="F:DNA-binding transcription factor activity"/>
    <property type="evidence" value="ECO:0007669"/>
    <property type="project" value="InterPro"/>
</dbReference>
<dbReference type="OrthoDB" id="9811174at2"/>
<dbReference type="RefSeq" id="WP_134752088.1">
    <property type="nucleotide sequence ID" value="NZ_MYFO02000002.1"/>
</dbReference>
<dbReference type="CDD" id="cd01109">
    <property type="entry name" value="HTH_YyaN"/>
    <property type="match status" value="1"/>
</dbReference>
<gene>
    <name evidence="4" type="ORF">B5M42_09435</name>
</gene>
<reference evidence="4 5" key="1">
    <citation type="submission" date="2017-03" db="EMBL/GenBank/DDBJ databases">
        <title>Isolation of Levoglucosan Utilizing Bacteria.</title>
        <authorList>
            <person name="Arya A.S."/>
        </authorList>
    </citation>
    <scope>NUCLEOTIDE SEQUENCE [LARGE SCALE GENOMIC DNA]</scope>
    <source>
        <strain evidence="4 5">MEC069</strain>
    </source>
</reference>
<accession>A0A4Y8Q3U6</accession>
<comment type="caution">
    <text evidence="4">The sequence shown here is derived from an EMBL/GenBank/DDBJ whole genome shotgun (WGS) entry which is preliminary data.</text>
</comment>